<feature type="region of interest" description="Disordered" evidence="3">
    <location>
        <begin position="71"/>
        <end position="112"/>
    </location>
</feature>
<accession>A0A498IF59</accession>
<evidence type="ECO:0000313" key="6">
    <source>
        <dbReference type="Proteomes" id="UP000290289"/>
    </source>
</evidence>
<dbReference type="EMBL" id="RDQH01000338">
    <property type="protein sequence ID" value="RXH81996.1"/>
    <property type="molecule type" value="Genomic_DNA"/>
</dbReference>
<feature type="region of interest" description="Disordered" evidence="3">
    <location>
        <begin position="472"/>
        <end position="552"/>
    </location>
</feature>
<organism evidence="5 6">
    <name type="scientific">Malus domestica</name>
    <name type="common">Apple</name>
    <name type="synonym">Pyrus malus</name>
    <dbReference type="NCBI Taxonomy" id="3750"/>
    <lineage>
        <taxon>Eukaryota</taxon>
        <taxon>Viridiplantae</taxon>
        <taxon>Streptophyta</taxon>
        <taxon>Embryophyta</taxon>
        <taxon>Tracheophyta</taxon>
        <taxon>Spermatophyta</taxon>
        <taxon>Magnoliopsida</taxon>
        <taxon>eudicotyledons</taxon>
        <taxon>Gunneridae</taxon>
        <taxon>Pentapetalae</taxon>
        <taxon>rosids</taxon>
        <taxon>fabids</taxon>
        <taxon>Rosales</taxon>
        <taxon>Rosaceae</taxon>
        <taxon>Amygdaloideae</taxon>
        <taxon>Maleae</taxon>
        <taxon>Malus</taxon>
    </lineage>
</organism>
<keyword evidence="2" id="KW-0472">Membrane</keyword>
<dbReference type="Gene3D" id="1.10.510.10">
    <property type="entry name" value="Transferase(Phosphotransferase) domain 1"/>
    <property type="match status" value="1"/>
</dbReference>
<dbReference type="InterPro" id="IPR011009">
    <property type="entry name" value="Kinase-like_dom_sf"/>
</dbReference>
<dbReference type="SMR" id="A0A498IF59"/>
<gene>
    <name evidence="5" type="ORF">DVH24_036337</name>
</gene>
<dbReference type="Gramene" id="mRNA:MD12G0155200">
    <property type="protein sequence ID" value="mRNA:MD12G0155200"/>
    <property type="gene ID" value="MD12G0155200"/>
</dbReference>
<evidence type="ECO:0000259" key="4">
    <source>
        <dbReference type="PROSITE" id="PS50011"/>
    </source>
</evidence>
<dbReference type="OrthoDB" id="1915767at2759"/>
<dbReference type="InterPro" id="IPR001245">
    <property type="entry name" value="Ser-Thr/Tyr_kinase_cat_dom"/>
</dbReference>
<dbReference type="PROSITE" id="PS50011">
    <property type="entry name" value="PROTEIN_KINASE_DOM"/>
    <property type="match status" value="1"/>
</dbReference>
<feature type="domain" description="Protein kinase" evidence="4">
    <location>
        <begin position="176"/>
        <end position="453"/>
    </location>
</feature>
<name>A0A498IF59_MALDO</name>
<dbReference type="STRING" id="3750.A0A498IF59"/>
<dbReference type="Gene3D" id="3.30.200.20">
    <property type="entry name" value="Phosphorylase Kinase, domain 1"/>
    <property type="match status" value="1"/>
</dbReference>
<feature type="region of interest" description="Disordered" evidence="3">
    <location>
        <begin position="20"/>
        <end position="57"/>
    </location>
</feature>
<feature type="compositionally biased region" description="Acidic residues" evidence="3">
    <location>
        <begin position="79"/>
        <end position="91"/>
    </location>
</feature>
<dbReference type="InterPro" id="IPR000719">
    <property type="entry name" value="Prot_kinase_dom"/>
</dbReference>
<evidence type="ECO:0000256" key="1">
    <source>
        <dbReference type="ARBA" id="ARBA00004236"/>
    </source>
</evidence>
<evidence type="ECO:0000256" key="3">
    <source>
        <dbReference type="SAM" id="MobiDB-lite"/>
    </source>
</evidence>
<evidence type="ECO:0000313" key="5">
    <source>
        <dbReference type="EMBL" id="RXH81996.1"/>
    </source>
</evidence>
<comment type="subcellular location">
    <subcellularLocation>
        <location evidence="1">Cell membrane</location>
    </subcellularLocation>
</comment>
<feature type="compositionally biased region" description="Polar residues" evidence="3">
    <location>
        <begin position="36"/>
        <end position="46"/>
    </location>
</feature>
<dbReference type="InterPro" id="IPR050823">
    <property type="entry name" value="Plant_Ser_Thr_Prot_Kinase"/>
</dbReference>
<comment type="caution">
    <text evidence="5">The sequence shown here is derived from an EMBL/GenBank/DDBJ whole genome shotgun (WGS) entry which is preliminary data.</text>
</comment>
<dbReference type="Proteomes" id="UP000290289">
    <property type="component" value="Chromosome 12"/>
</dbReference>
<keyword evidence="2" id="KW-1003">Cell membrane</keyword>
<proteinExistence type="predicted"/>
<dbReference type="GO" id="GO:0005524">
    <property type="term" value="F:ATP binding"/>
    <property type="evidence" value="ECO:0007669"/>
    <property type="project" value="InterPro"/>
</dbReference>
<sequence length="552" mass="60853">MGCFTGLKCKKKKSEQTIYNKRVPKEQKPAALPEPQIQTRSLQSAPPSFRNRVKPIQPVNRVISNRARALSAPSTLDAADQDDLSEYEEPEDSKYRPGTVKEQLSPVPQPLPLPSPQVAAALRTTGSFKSVTNSGPLYASGPLPLPPTAALPTGTIPTGTLRNFLYEEIASACHNFSSDRCMSEGLSSIIYKASFGDDSSSSKKFEATVTRLHPSTQGLKEFINEINTLATLQHPNLCKLLGFHAREGSEQKMLVYERLYHGSLDRLLYGRSEKPPIDWNTRMKIALCAAQGLTFLHEEGPFQAMYNEFSTANIQIDKDFSAKLSGYGCVGQIPEAEISNSSVAVANLSVETLERGMLTPKSNVWSFGIVLLELLTGRRNLDSRHPKEERNLVKWSRPFLADDCRLSLIMDPQLKGRFPSQAARRVSDIAQKCLQKDPSERPTMRTVVQHLKIIQDMKHSCRFPLQEPAFAGKHMSRSPSLNGILTPAPRLSFSPSPPSAARPSISPTRRPAPLTALPPRACSSTLTFEGLDRQESQKSSSSTVPRASVEGF</sequence>
<dbReference type="PANTHER" id="PTHR45621">
    <property type="entry name" value="OS01G0588500 PROTEIN-RELATED"/>
    <property type="match status" value="1"/>
</dbReference>
<dbReference type="SUPFAM" id="SSF56112">
    <property type="entry name" value="Protein kinase-like (PK-like)"/>
    <property type="match status" value="1"/>
</dbReference>
<dbReference type="Pfam" id="PF07714">
    <property type="entry name" value="PK_Tyr_Ser-Thr"/>
    <property type="match status" value="1"/>
</dbReference>
<keyword evidence="6" id="KW-1185">Reference proteome</keyword>
<reference evidence="5 6" key="1">
    <citation type="submission" date="2018-10" db="EMBL/GenBank/DDBJ databases">
        <title>A high-quality apple genome assembly.</title>
        <authorList>
            <person name="Hu J."/>
        </authorList>
    </citation>
    <scope>NUCLEOTIDE SEQUENCE [LARGE SCALE GENOMIC DNA]</scope>
    <source>
        <strain evidence="6">cv. HFTH1</strain>
        <tissue evidence="5">Young leaf</tissue>
    </source>
</reference>
<feature type="compositionally biased region" description="Low complexity" evidence="3">
    <location>
        <begin position="501"/>
        <end position="521"/>
    </location>
</feature>
<protein>
    <recommendedName>
        <fullName evidence="4">Protein kinase domain-containing protein</fullName>
    </recommendedName>
</protein>
<evidence type="ECO:0000256" key="2">
    <source>
        <dbReference type="ARBA" id="ARBA00022475"/>
    </source>
</evidence>
<dbReference type="AlphaFoldDB" id="A0A498IF59"/>
<dbReference type="GO" id="GO:0005886">
    <property type="term" value="C:plasma membrane"/>
    <property type="evidence" value="ECO:0007669"/>
    <property type="project" value="UniProtKB-SubCell"/>
</dbReference>
<dbReference type="GO" id="GO:0004672">
    <property type="term" value="F:protein kinase activity"/>
    <property type="evidence" value="ECO:0007669"/>
    <property type="project" value="InterPro"/>
</dbReference>